<dbReference type="VEuPathDB" id="FungiDB:ASPTUDRAFT_888380"/>
<gene>
    <name evidence="1" type="ORF">ASPTUDRAFT_888380</name>
</gene>
<protein>
    <submittedName>
        <fullName evidence="1">Uncharacterized protein</fullName>
    </submittedName>
</protein>
<reference evidence="2" key="1">
    <citation type="journal article" date="2017" name="Genome Biol.">
        <title>Comparative genomics reveals high biological diversity and specific adaptations in the industrially and medically important fungal genus Aspergillus.</title>
        <authorList>
            <person name="de Vries R.P."/>
            <person name="Riley R."/>
            <person name="Wiebenga A."/>
            <person name="Aguilar-Osorio G."/>
            <person name="Amillis S."/>
            <person name="Uchima C.A."/>
            <person name="Anderluh G."/>
            <person name="Asadollahi M."/>
            <person name="Askin M."/>
            <person name="Barry K."/>
            <person name="Battaglia E."/>
            <person name="Bayram O."/>
            <person name="Benocci T."/>
            <person name="Braus-Stromeyer S.A."/>
            <person name="Caldana C."/>
            <person name="Canovas D."/>
            <person name="Cerqueira G.C."/>
            <person name="Chen F."/>
            <person name="Chen W."/>
            <person name="Choi C."/>
            <person name="Clum A."/>
            <person name="Dos Santos R.A."/>
            <person name="Damasio A.R."/>
            <person name="Diallinas G."/>
            <person name="Emri T."/>
            <person name="Fekete E."/>
            <person name="Flipphi M."/>
            <person name="Freyberg S."/>
            <person name="Gallo A."/>
            <person name="Gournas C."/>
            <person name="Habgood R."/>
            <person name="Hainaut M."/>
            <person name="Harispe M.L."/>
            <person name="Henrissat B."/>
            <person name="Hilden K.S."/>
            <person name="Hope R."/>
            <person name="Hossain A."/>
            <person name="Karabika E."/>
            <person name="Karaffa L."/>
            <person name="Karanyi Z."/>
            <person name="Krasevec N."/>
            <person name="Kuo A."/>
            <person name="Kusch H."/>
            <person name="LaButti K."/>
            <person name="Lagendijk E.L."/>
            <person name="Lapidus A."/>
            <person name="Levasseur A."/>
            <person name="Lindquist E."/>
            <person name="Lipzen A."/>
            <person name="Logrieco A.F."/>
            <person name="MacCabe A."/>
            <person name="Maekelae M.R."/>
            <person name="Malavazi I."/>
            <person name="Melin P."/>
            <person name="Meyer V."/>
            <person name="Mielnichuk N."/>
            <person name="Miskei M."/>
            <person name="Molnar A.P."/>
            <person name="Mule G."/>
            <person name="Ngan C.Y."/>
            <person name="Orejas M."/>
            <person name="Orosz E."/>
            <person name="Ouedraogo J.P."/>
            <person name="Overkamp K.M."/>
            <person name="Park H.-S."/>
            <person name="Perrone G."/>
            <person name="Piumi F."/>
            <person name="Punt P.J."/>
            <person name="Ram A.F."/>
            <person name="Ramon A."/>
            <person name="Rauscher S."/>
            <person name="Record E."/>
            <person name="Riano-Pachon D.M."/>
            <person name="Robert V."/>
            <person name="Roehrig J."/>
            <person name="Ruller R."/>
            <person name="Salamov A."/>
            <person name="Salih N.S."/>
            <person name="Samson R.A."/>
            <person name="Sandor E."/>
            <person name="Sanguinetti M."/>
            <person name="Schuetze T."/>
            <person name="Sepcic K."/>
            <person name="Shelest E."/>
            <person name="Sherlock G."/>
            <person name="Sophianopoulou V."/>
            <person name="Squina F.M."/>
            <person name="Sun H."/>
            <person name="Susca A."/>
            <person name="Todd R.B."/>
            <person name="Tsang A."/>
            <person name="Unkles S.E."/>
            <person name="van de Wiele N."/>
            <person name="van Rossen-Uffink D."/>
            <person name="Oliveira J.V."/>
            <person name="Vesth T.C."/>
            <person name="Visser J."/>
            <person name="Yu J.-H."/>
            <person name="Zhou M."/>
            <person name="Andersen M.R."/>
            <person name="Archer D.B."/>
            <person name="Baker S.E."/>
            <person name="Benoit I."/>
            <person name="Brakhage A.A."/>
            <person name="Braus G.H."/>
            <person name="Fischer R."/>
            <person name="Frisvad J.C."/>
            <person name="Goldman G.H."/>
            <person name="Houbraken J."/>
            <person name="Oakley B."/>
            <person name="Pocsi I."/>
            <person name="Scazzocchio C."/>
            <person name="Seiboth B."/>
            <person name="vanKuyk P.A."/>
            <person name="Wortman J."/>
            <person name="Dyer P.S."/>
            <person name="Grigoriev I.V."/>
        </authorList>
    </citation>
    <scope>NUCLEOTIDE SEQUENCE [LARGE SCALE GENOMIC DNA]</scope>
    <source>
        <strain evidence="2">CBS 134.48</strain>
    </source>
</reference>
<dbReference type="AlphaFoldDB" id="A0A1L9MR76"/>
<organism evidence="1 2">
    <name type="scientific">Aspergillus tubingensis (strain CBS 134.48)</name>
    <dbReference type="NCBI Taxonomy" id="767770"/>
    <lineage>
        <taxon>Eukaryota</taxon>
        <taxon>Fungi</taxon>
        <taxon>Dikarya</taxon>
        <taxon>Ascomycota</taxon>
        <taxon>Pezizomycotina</taxon>
        <taxon>Eurotiomycetes</taxon>
        <taxon>Eurotiomycetidae</taxon>
        <taxon>Eurotiales</taxon>
        <taxon>Aspergillaceae</taxon>
        <taxon>Aspergillus</taxon>
        <taxon>Aspergillus subgen. Circumdati</taxon>
    </lineage>
</organism>
<evidence type="ECO:0000313" key="1">
    <source>
        <dbReference type="EMBL" id="OJI79551.1"/>
    </source>
</evidence>
<proteinExistence type="predicted"/>
<sequence>MDDGGGKFNHGVCLVLVCTRSRSSPPPFKALTGRWSHDKTEAPSTARGAMLILILPEVQVVGNFPSRLSSCCRWLHCFCSLGVCVRCVDDRDDVDQWARDLVAGSSQSSGTFIFCIMVRGRTQKREL</sequence>
<keyword evidence="2" id="KW-1185">Reference proteome</keyword>
<name>A0A1L9MR76_ASPTC</name>
<accession>A0A1L9MR76</accession>
<evidence type="ECO:0000313" key="2">
    <source>
        <dbReference type="Proteomes" id="UP000184304"/>
    </source>
</evidence>
<dbReference type="EMBL" id="KV878208">
    <property type="protein sequence ID" value="OJI79551.1"/>
    <property type="molecule type" value="Genomic_DNA"/>
</dbReference>
<dbReference type="Proteomes" id="UP000184304">
    <property type="component" value="Unassembled WGS sequence"/>
</dbReference>